<feature type="compositionally biased region" description="Low complexity" evidence="10">
    <location>
        <begin position="898"/>
        <end position="913"/>
    </location>
</feature>
<evidence type="ECO:0000256" key="10">
    <source>
        <dbReference type="SAM" id="MobiDB-lite"/>
    </source>
</evidence>
<gene>
    <name evidence="14" type="primary">DBP10</name>
    <name evidence="14" type="ORF">PMLGA01_050008400</name>
</gene>
<dbReference type="InterPro" id="IPR027417">
    <property type="entry name" value="P-loop_NTPase"/>
</dbReference>
<feature type="compositionally biased region" description="Basic residues" evidence="10">
    <location>
        <begin position="35"/>
        <end position="46"/>
    </location>
</feature>
<feature type="domain" description="Helicase C-terminal" evidence="12">
    <location>
        <begin position="423"/>
        <end position="578"/>
    </location>
</feature>
<dbReference type="SMART" id="SM00490">
    <property type="entry name" value="HELICc"/>
    <property type="match status" value="1"/>
</dbReference>
<dbReference type="SMART" id="SM00487">
    <property type="entry name" value="DEXDc"/>
    <property type="match status" value="1"/>
</dbReference>
<dbReference type="PANTHER" id="PTHR47959">
    <property type="entry name" value="ATP-DEPENDENT RNA HELICASE RHLE-RELATED"/>
    <property type="match status" value="1"/>
</dbReference>
<dbReference type="CDD" id="cd18787">
    <property type="entry name" value="SF2_C_DEAD"/>
    <property type="match status" value="1"/>
</dbReference>
<comment type="catalytic activity">
    <reaction evidence="8">
        <text>ATP + H2O = ADP + phosphate + H(+)</text>
        <dbReference type="Rhea" id="RHEA:13065"/>
        <dbReference type="ChEBI" id="CHEBI:15377"/>
        <dbReference type="ChEBI" id="CHEBI:15378"/>
        <dbReference type="ChEBI" id="CHEBI:30616"/>
        <dbReference type="ChEBI" id="CHEBI:43474"/>
        <dbReference type="ChEBI" id="CHEBI:456216"/>
        <dbReference type="EC" id="3.6.4.13"/>
    </reaction>
</comment>
<dbReference type="SUPFAM" id="SSF52540">
    <property type="entry name" value="P-loop containing nucleoside triphosphate hydrolases"/>
    <property type="match status" value="1"/>
</dbReference>
<dbReference type="PROSITE" id="PS51194">
    <property type="entry name" value="HELICASE_CTER"/>
    <property type="match status" value="1"/>
</dbReference>
<keyword evidence="5 14" id="KW-0347">Helicase</keyword>
<dbReference type="InterPro" id="IPR044742">
    <property type="entry name" value="DEAD/DEAH_RhlB"/>
</dbReference>
<evidence type="ECO:0000256" key="4">
    <source>
        <dbReference type="ARBA" id="ARBA00022801"/>
    </source>
</evidence>
<dbReference type="InterPro" id="IPR050079">
    <property type="entry name" value="DEAD_box_RNA_helicase"/>
</dbReference>
<evidence type="ECO:0000256" key="5">
    <source>
        <dbReference type="ARBA" id="ARBA00022806"/>
    </source>
</evidence>
<evidence type="ECO:0000256" key="6">
    <source>
        <dbReference type="ARBA" id="ARBA00022840"/>
    </source>
</evidence>
<dbReference type="Gene3D" id="3.40.50.300">
    <property type="entry name" value="P-loop containing nucleotide triphosphate hydrolases"/>
    <property type="match status" value="2"/>
</dbReference>
<keyword evidence="7" id="KW-0694">RNA-binding</keyword>
<dbReference type="InterPro" id="IPR011545">
    <property type="entry name" value="DEAD/DEAH_box_helicase_dom"/>
</dbReference>
<dbReference type="EC" id="3.6.4.13" evidence="2"/>
<comment type="similarity">
    <text evidence="1">Belongs to the DEAD box helicase family. DDX54/DBP10 subfamily.</text>
</comment>
<feature type="region of interest" description="Disordered" evidence="10">
    <location>
        <begin position="128"/>
        <end position="173"/>
    </location>
</feature>
<sequence>MKIGNIKKNKSFTKGLNGIRNTRKGGKRSTSNKGIIRKRGKTKNSKLHNINEKNNKMKTAKPGFISKKGEVTKDEKKMIIKGSKKYSVVLKSGNKNKQKCKYSSQNEEQNNPKRRYAWLFDKVKKKKKDQTFGSDSASSNGSSGHSGSEDPGDTPSSEGKRTKHINQNTKKKFVLYKKRKNKKKNKVILSCFQNLGLSEKMCRSISSNLKYNRPTDIQKLCIPKILNRKDIICISKTGSGKSLVYLSTLIDLLGEHSKFFGIRGVIILPTKELVIQIYKLARKICMNYFNLKINIIIGGVSLIKQFDLLKENLDIVICTPGRLSFILEETKLSLEKVEILIIDEADRLLELNYYNDMNNIYKNLHTSFKQTLLISATLPTNVENYFRLKLNNPEVLFVNSDNVISDQLKLHFLFCRSYEKYAVLIKLIFLCKNKKLGKTMIFFCTKYHILFFSKIFNYIKIPHATLYGNSDTSFRIQQIDNFTRNNNIQFLLVTDLASRGINITSVQNIINYNLPYSPKLFIHRVGRACRNNLTGYGISLVTYQDILYAYEICFFIGKKLKFYRGDGQCLPGGEDFVNQKETNEVGLSEADVMVPDKKDTVGFSETVAVVAGETDVTVPCETDVAVSGKRDIAVPGETDIIGLSETYLVAPDETDVVVPDETDVVVPDETDVVVPDETDAVVPDETDAVVPDETDAVVPDETDSVIQGERDETKSGEEDNKNHVYIGALNNIGDYIEFIDNLKKDDSELVSLNKSMQASYKLYYSMRPKVSKYASTKCVNKIKKIGGLYKLCLIYHPDALYRNTSNSENELTNKYENSTNLTLLKGGGNVFNNLIKFPENYNKEESTQEISNNENENNEDVRDKLLNAQGGSPSHYRESEKMNHTHKDVISFLHNFQNSKSSNSSRKSNISSNDKAKSISEVVKEKLNKLKEKTKRYKNRKYDSISNDVNELMDSFSFGLSADECDNETSEKWKSNILFNCEEKDDINKEEKKKRKLSKRALKKMLKGQKGEAVSNTIEQVTRKKEEISLDDILKKINQKKMKTDTSAMFDLKTPGFDLLPDEEDELKKQRFIKKQVWDKKKKKFVLREIDTFQGNAITSMDKNNGKKINVSTVNNNNSVKSSTAVGIYQKWVKRTKNRISNIGELEEDNKIRDRFKNRQTKNNEKNDKERNIEMLELTHPEITEALSKNIKLTKKQQRLYKKYITGKYDTPASNILNAPQLKEKKKKSVLQNKIRTDRNFRVKYVRARKKKHERKLKEKYNLKSARSRSLAIIKKKKISK</sequence>
<reference evidence="14 15" key="1">
    <citation type="submission" date="2016-06" db="EMBL/GenBank/DDBJ databases">
        <authorList>
            <consortium name="Pathogen Informatics"/>
        </authorList>
    </citation>
    <scope>NUCLEOTIDE SEQUENCE [LARGE SCALE GENOMIC DNA]</scope>
    <source>
        <strain evidence="14">PmlGA01</strain>
    </source>
</reference>
<protein>
    <recommendedName>
        <fullName evidence="2">RNA helicase</fullName>
        <ecNumber evidence="2">3.6.4.13</ecNumber>
    </recommendedName>
</protein>
<organism evidence="14 15">
    <name type="scientific">Plasmodium malariae</name>
    <dbReference type="NCBI Taxonomy" id="5858"/>
    <lineage>
        <taxon>Eukaryota</taxon>
        <taxon>Sar</taxon>
        <taxon>Alveolata</taxon>
        <taxon>Apicomplexa</taxon>
        <taxon>Aconoidasida</taxon>
        <taxon>Haemosporida</taxon>
        <taxon>Plasmodiidae</taxon>
        <taxon>Plasmodium</taxon>
        <taxon>Plasmodium (Plasmodium)</taxon>
    </lineage>
</organism>
<name>A0A1C3KLJ9_PLAMA</name>
<feature type="compositionally biased region" description="Basic residues" evidence="10">
    <location>
        <begin position="1"/>
        <end position="11"/>
    </location>
</feature>
<dbReference type="GO" id="GO:0003724">
    <property type="term" value="F:RNA helicase activity"/>
    <property type="evidence" value="ECO:0007669"/>
    <property type="project" value="UniProtKB-EC"/>
</dbReference>
<feature type="domain" description="Helicase ATP-binding" evidence="11">
    <location>
        <begin position="222"/>
        <end position="396"/>
    </location>
</feature>
<feature type="compositionally biased region" description="Low complexity" evidence="10">
    <location>
        <begin position="133"/>
        <end position="146"/>
    </location>
</feature>
<dbReference type="EMBL" id="LT594493">
    <property type="protein sequence ID" value="SBT74857.1"/>
    <property type="molecule type" value="Genomic_DNA"/>
</dbReference>
<dbReference type="Pfam" id="PF00270">
    <property type="entry name" value="DEAD"/>
    <property type="match status" value="1"/>
</dbReference>
<feature type="short sequence motif" description="Q motif" evidence="9">
    <location>
        <begin position="190"/>
        <end position="219"/>
    </location>
</feature>
<dbReference type="VEuPathDB" id="PlasmoDB:PmUG01_05019000"/>
<dbReference type="PROSITE" id="PS51192">
    <property type="entry name" value="HELICASE_ATP_BIND_1"/>
    <property type="match status" value="1"/>
</dbReference>
<evidence type="ECO:0000256" key="2">
    <source>
        <dbReference type="ARBA" id="ARBA00012552"/>
    </source>
</evidence>
<dbReference type="PROSITE" id="PS00039">
    <property type="entry name" value="DEAD_ATP_HELICASE"/>
    <property type="match status" value="1"/>
</dbReference>
<keyword evidence="4 14" id="KW-0378">Hydrolase</keyword>
<dbReference type="Proteomes" id="UP000219799">
    <property type="component" value="Chromosome 5"/>
</dbReference>
<dbReference type="SMART" id="SM01123">
    <property type="entry name" value="DBP10CT"/>
    <property type="match status" value="1"/>
</dbReference>
<dbReference type="InterPro" id="IPR001650">
    <property type="entry name" value="Helicase_C-like"/>
</dbReference>
<dbReference type="GO" id="GO:0005524">
    <property type="term" value="F:ATP binding"/>
    <property type="evidence" value="ECO:0007669"/>
    <property type="project" value="UniProtKB-KW"/>
</dbReference>
<dbReference type="CDD" id="cd00268">
    <property type="entry name" value="DEADc"/>
    <property type="match status" value="1"/>
</dbReference>
<dbReference type="GO" id="GO:0005829">
    <property type="term" value="C:cytosol"/>
    <property type="evidence" value="ECO:0007669"/>
    <property type="project" value="TreeGrafter"/>
</dbReference>
<evidence type="ECO:0000259" key="11">
    <source>
        <dbReference type="PROSITE" id="PS51192"/>
    </source>
</evidence>
<evidence type="ECO:0000256" key="8">
    <source>
        <dbReference type="ARBA" id="ARBA00047984"/>
    </source>
</evidence>
<dbReference type="InterPro" id="IPR012541">
    <property type="entry name" value="DBP10_C"/>
</dbReference>
<dbReference type="Pfam" id="PF00271">
    <property type="entry name" value="Helicase_C"/>
    <property type="match status" value="1"/>
</dbReference>
<proteinExistence type="inferred from homology"/>
<feature type="region of interest" description="Disordered" evidence="10">
    <location>
        <begin position="1"/>
        <end position="69"/>
    </location>
</feature>
<evidence type="ECO:0000259" key="12">
    <source>
        <dbReference type="PROSITE" id="PS51194"/>
    </source>
</evidence>
<dbReference type="InterPro" id="IPR014001">
    <property type="entry name" value="Helicase_ATP-bd"/>
</dbReference>
<dbReference type="PANTHER" id="PTHR47959:SF8">
    <property type="entry name" value="RNA HELICASE"/>
    <property type="match status" value="1"/>
</dbReference>
<feature type="compositionally biased region" description="Basic residues" evidence="10">
    <location>
        <begin position="161"/>
        <end position="173"/>
    </location>
</feature>
<dbReference type="GO" id="GO:0003723">
    <property type="term" value="F:RNA binding"/>
    <property type="evidence" value="ECO:0007669"/>
    <property type="project" value="UniProtKB-KW"/>
</dbReference>
<feature type="region of interest" description="Disordered" evidence="10">
    <location>
        <begin position="896"/>
        <end position="917"/>
    </location>
</feature>
<dbReference type="GO" id="GO:0016887">
    <property type="term" value="F:ATP hydrolysis activity"/>
    <property type="evidence" value="ECO:0007669"/>
    <property type="project" value="RHEA"/>
</dbReference>
<evidence type="ECO:0000256" key="9">
    <source>
        <dbReference type="PROSITE-ProRule" id="PRU00552"/>
    </source>
</evidence>
<evidence type="ECO:0000313" key="14">
    <source>
        <dbReference type="EMBL" id="SBT74857.1"/>
    </source>
</evidence>
<evidence type="ECO:0000313" key="15">
    <source>
        <dbReference type="Proteomes" id="UP000219799"/>
    </source>
</evidence>
<evidence type="ECO:0000256" key="7">
    <source>
        <dbReference type="ARBA" id="ARBA00022884"/>
    </source>
</evidence>
<dbReference type="GO" id="GO:0005730">
    <property type="term" value="C:nucleolus"/>
    <property type="evidence" value="ECO:0007669"/>
    <property type="project" value="UniProtKB-SubCell"/>
</dbReference>
<accession>A0A1C3KLJ9</accession>
<dbReference type="InterPro" id="IPR014014">
    <property type="entry name" value="RNA_helicase_DEAD_Q_motif"/>
</dbReference>
<keyword evidence="6" id="KW-0067">ATP-binding</keyword>
<keyword evidence="3" id="KW-0547">Nucleotide-binding</keyword>
<feature type="domain" description="DEAD-box RNA helicase Q" evidence="13">
    <location>
        <begin position="190"/>
        <end position="219"/>
    </location>
</feature>
<feature type="region of interest" description="Disordered" evidence="10">
    <location>
        <begin position="95"/>
        <end position="115"/>
    </location>
</feature>
<evidence type="ECO:0000259" key="13">
    <source>
        <dbReference type="PROSITE" id="PS51195"/>
    </source>
</evidence>
<evidence type="ECO:0000256" key="1">
    <source>
        <dbReference type="ARBA" id="ARBA00010379"/>
    </source>
</evidence>
<dbReference type="InterPro" id="IPR000629">
    <property type="entry name" value="RNA-helicase_DEAD-box_CS"/>
</dbReference>
<dbReference type="PROSITE" id="PS51195">
    <property type="entry name" value="Q_MOTIF"/>
    <property type="match status" value="1"/>
</dbReference>
<evidence type="ECO:0000256" key="3">
    <source>
        <dbReference type="ARBA" id="ARBA00022741"/>
    </source>
</evidence>